<dbReference type="EMBL" id="CP012029">
    <property type="protein sequence ID" value="ALO24802.1"/>
    <property type="molecule type" value="Genomic_DNA"/>
</dbReference>
<sequence length="40" mass="4472">MILEHNAVSEYDILESTESRRPAEETKAALLPKGRSARDS</sequence>
<name>A0A0S2IMF6_LEPBO</name>
<evidence type="ECO:0000313" key="3">
    <source>
        <dbReference type="Proteomes" id="UP000058857"/>
    </source>
</evidence>
<reference evidence="2 3" key="1">
    <citation type="journal article" date="2015" name="PLoS Negl. Trop. Dis.">
        <title>Distribution of Plasmids in Distinct Leptospira Pathogenic Species.</title>
        <authorList>
            <person name="Wang Y."/>
            <person name="Zhuang X."/>
            <person name="Zhong Y."/>
            <person name="Zhang C."/>
            <person name="Zhang Y."/>
            <person name="Zeng L."/>
            <person name="Zhu Y."/>
            <person name="He P."/>
            <person name="Dong K."/>
            <person name="Pal U."/>
            <person name="Guo X."/>
            <person name="Qin J."/>
        </authorList>
    </citation>
    <scope>NUCLEOTIDE SEQUENCE [LARGE SCALE GENOMIC DNA]</scope>
    <source>
        <strain evidence="2 3">56604</strain>
    </source>
</reference>
<dbReference type="Proteomes" id="UP000058857">
    <property type="component" value="Chromosome 1"/>
</dbReference>
<feature type="compositionally biased region" description="Basic and acidic residues" evidence="1">
    <location>
        <begin position="17"/>
        <end position="27"/>
    </location>
</feature>
<gene>
    <name evidence="2" type="ORF">LBBP_00450</name>
</gene>
<protein>
    <submittedName>
        <fullName evidence="2">Uncharacterized protein</fullName>
    </submittedName>
</protein>
<dbReference type="AlphaFoldDB" id="A0A0S2IMF6"/>
<evidence type="ECO:0000313" key="2">
    <source>
        <dbReference type="EMBL" id="ALO24802.1"/>
    </source>
</evidence>
<evidence type="ECO:0000256" key="1">
    <source>
        <dbReference type="SAM" id="MobiDB-lite"/>
    </source>
</evidence>
<accession>A0A0S2IMF6</accession>
<proteinExistence type="predicted"/>
<organism evidence="2">
    <name type="scientific">Leptospira borgpetersenii serovar Ballum</name>
    <dbReference type="NCBI Taxonomy" id="280505"/>
    <lineage>
        <taxon>Bacteria</taxon>
        <taxon>Pseudomonadati</taxon>
        <taxon>Spirochaetota</taxon>
        <taxon>Spirochaetia</taxon>
        <taxon>Leptospirales</taxon>
        <taxon>Leptospiraceae</taxon>
        <taxon>Leptospira</taxon>
    </lineage>
</organism>
<feature type="region of interest" description="Disordered" evidence="1">
    <location>
        <begin position="1"/>
        <end position="40"/>
    </location>
</feature>